<protein>
    <submittedName>
        <fullName evidence="1">Uncharacterized protein</fullName>
    </submittedName>
</protein>
<proteinExistence type="predicted"/>
<dbReference type="AlphaFoldDB" id="A0A1V6CBL3"/>
<accession>A0A1V6CBL3</accession>
<gene>
    <name evidence="1" type="ORF">BWX89_00592</name>
</gene>
<evidence type="ECO:0000313" key="1">
    <source>
        <dbReference type="EMBL" id="OQB74270.1"/>
    </source>
</evidence>
<dbReference type="Proteomes" id="UP000485562">
    <property type="component" value="Unassembled WGS sequence"/>
</dbReference>
<reference evidence="1" key="1">
    <citation type="submission" date="2017-02" db="EMBL/GenBank/DDBJ databases">
        <title>Delving into the versatile metabolic prowess of the omnipresent phylum Bacteroidetes.</title>
        <authorList>
            <person name="Nobu M.K."/>
            <person name="Mei R."/>
            <person name="Narihiro T."/>
            <person name="Kuroda K."/>
            <person name="Liu W.-T."/>
        </authorList>
    </citation>
    <scope>NUCLEOTIDE SEQUENCE</scope>
    <source>
        <strain evidence="1">ADurb.Bin131</strain>
    </source>
</reference>
<dbReference type="EMBL" id="MWDQ01000046">
    <property type="protein sequence ID" value="OQB74270.1"/>
    <property type="molecule type" value="Genomic_DNA"/>
</dbReference>
<sequence length="235" mass="27328">MDYFIDYGCSFIQTQGPENAVRFLVESRMEILDMKKKSIVFYQAASCKSENTFAKKNLFMEDNYNFIPVFEETNKIIIFRSYVPWREKYVSIDDKNSNTFRVWGKPEFLLKKLEEVTLLENNKMIINATHKGFILIGRTEILDGKTGLKVIIEYPVKTMNTNIEKQAYQVDTGPVLYPLLEERNLSIAYIAFNAEGFCDFVIEQPTRIKDNVVVPHFSGIIKNVRCKNLLYAIKP</sequence>
<name>A0A1V6CBL3_UNCT6</name>
<organism evidence="1">
    <name type="scientific">candidate division TA06 bacterium ADurb.Bin131</name>
    <dbReference type="NCBI Taxonomy" id="1852827"/>
    <lineage>
        <taxon>Bacteria</taxon>
        <taxon>Bacteria division TA06</taxon>
    </lineage>
</organism>
<comment type="caution">
    <text evidence="1">The sequence shown here is derived from an EMBL/GenBank/DDBJ whole genome shotgun (WGS) entry which is preliminary data.</text>
</comment>